<evidence type="ECO:0000256" key="3">
    <source>
        <dbReference type="ARBA" id="ARBA00022448"/>
    </source>
</evidence>
<feature type="transmembrane region" description="Helical" evidence="9">
    <location>
        <begin position="420"/>
        <end position="440"/>
    </location>
</feature>
<dbReference type="GO" id="GO:0012505">
    <property type="term" value="C:endomembrane system"/>
    <property type="evidence" value="ECO:0007669"/>
    <property type="project" value="UniProtKB-SubCell"/>
</dbReference>
<feature type="transmembrane region" description="Helical" evidence="9">
    <location>
        <begin position="269"/>
        <end position="291"/>
    </location>
</feature>
<dbReference type="InterPro" id="IPR043573">
    <property type="entry name" value="Fig4-like"/>
</dbReference>
<dbReference type="PROSITE" id="PS50850">
    <property type="entry name" value="MFS"/>
    <property type="match status" value="1"/>
</dbReference>
<keyword evidence="5" id="KW-0378">Hydrolase</keyword>
<comment type="caution">
    <text evidence="12">The sequence shown here is derived from an EMBL/GenBank/DDBJ whole genome shotgun (WGS) entry which is preliminary data.</text>
</comment>
<feature type="transmembrane region" description="Helical" evidence="9">
    <location>
        <begin position="509"/>
        <end position="531"/>
    </location>
</feature>
<feature type="compositionally biased region" description="Basic residues" evidence="8">
    <location>
        <begin position="1610"/>
        <end position="1620"/>
    </location>
</feature>
<evidence type="ECO:0000256" key="5">
    <source>
        <dbReference type="ARBA" id="ARBA00022801"/>
    </source>
</evidence>
<feature type="domain" description="SAC" evidence="10">
    <location>
        <begin position="838"/>
        <end position="1196"/>
    </location>
</feature>
<feature type="compositionally biased region" description="Basic residues" evidence="8">
    <location>
        <begin position="1"/>
        <end position="11"/>
    </location>
</feature>
<keyword evidence="7 9" id="KW-0472">Membrane</keyword>
<dbReference type="EMBL" id="JAADJZ010000007">
    <property type="protein sequence ID" value="KAF2873724.1"/>
    <property type="molecule type" value="Genomic_DNA"/>
</dbReference>
<dbReference type="Gene3D" id="1.20.1250.20">
    <property type="entry name" value="MFS general substrate transporter like domains"/>
    <property type="match status" value="2"/>
</dbReference>
<dbReference type="InterPro" id="IPR020846">
    <property type="entry name" value="MFS_dom"/>
</dbReference>
<sequence>MPSSSARRKPRSSTSRSPDAATTKLAPSARSSNSFDGLPMIEDPNAYELRQIAPVVDDVATGDSEGLRIPPEEHASLLPSSRRFSIGSAQSFELYTPDEDRAVVRKLDRRLVLFMALLYCLSFLDRSNIGNARIAGLADDLNISSQQYEWLLWAFYITYILFEWMTLMYRIVPPHIYISICILSWGIIASVQAVATSFGFLLFLRALLGISEAAFGPGIPFYLSFFFRRDELAFRTGLFISASPLSASFAGALAWLITKLGKHSPLSPWRLLFLLEGFPSVLVAVWAWDFVPDGPGLAKWLTPRQREVAVLRLRQEKERGSEDSTDGKYQSGKAGRKAVNFREVLDTLKDPKCYLTAFMFFSCNVAFSSMPVFLPTILKDMGHESITAQALSAPPYLFAFVVVLATAYFSDRWKSRSAFVILHSLVATISYSIIAISGHYKLPNTTVRYLALYPATAGFFSAITIIITWTINNQESDSKKGTSVALMNVIGQLGPLVGTSIFPAEDGPWYVKGMSICAFFMLLVGILAAILRMVLKMQNAKLQAGQGSGEYAGVPLEEGAVAKPGREVFALMLITNMELSKPDPSDGASLGRASDAVDSQESTQGRSPAESETSSTDFSSLDPAVNIEAPINDFRPEADVKVVPGLLRGETESMKFDGEEEDPAIPDSFQRSTSPAAIQKNKAAAYEKVGEEGINRMHKFSLYETSSRFYLVGADIMDKHYRVLKIERDSPPGHLNIFEDDIVYDKRKMNETLNAIDDGNKGTGGMKLKCSTWGLLGFIRFTEAYYMLLITKRAQVAMMGGHYIYQVDGTELIPLTTGSTSRFQKDRNPEEARHLGILNTIDLTRSFYFSYSYNITQSLQKNIIYERAALNEDIQSPPKDFQSMFIWNDFLLEPARAALKNVHDWCHPIIHGYIDQSSIDIFGRRVYITIIARRSRFFAGARYLKRGTNNEGHVANDVETEQIVSDALTTSFHAPGPRLYANPSYTSYVQHRGSIPLYWTQDNSGVAPKPDIDINLVDPFFSAAALHFDNLFERYGAPVYVLNLIKQRERTPRESKLLHEYSHAIDYLNQSLPQDKQIIYEAFDMARASKTRGQDVISTLEQLAEKVLTQTGFFHNGDDEFDAPQVQNGVARTNCIDCLDRTNAAQFVIGKRALGRQLQALGMLAGHTVEYDTDCVDIFTHMFHGHGDAIAIQYGGSHLVNTMATYRKINQWQSSSRDMVESFKRYYHNSFLDSQRQEAYNLFLGNYIFVQGEPLLWDLTTDYYLHHESPRNWLTRSRRDYIHWFTPAFLEPRILPPSIAPCKKQLQLTPKAIEPYDDYWLEYYRPLSISSFLKIFAFRLNCPPQHAKDNNPPSSRKDLSPFVIRKKHHDHDSPGKGAKKPTRKGVTIIDPSSETESREYNIFERRRRDHYLAFPDSTASPLKHSILRDPHFEMHMPSYALTTFPSLTNSTSTGLSSSMQKTFKPSDKTLMNQWTLAQFHDNSMHPSVTVAEHDEYLRYIEHPLSLPLVVSTETPSADDPVALEYYDYLCMSEGGLSSMQKDMDETSLRERLSIAVTDPLPPLPLLPRLTTDFDTHSQFSRPTSAAGYSINTPTPFSHPLHLPSSSHSISHSHAHHHHHPAPQAAAPSTTTKFHAAHEDIEEFEDFLRVSDNPLTVDDKDGAKKRYKAYRQWLKGKSFFKQSKVDPEWRNQLPRR</sequence>
<dbReference type="InterPro" id="IPR036259">
    <property type="entry name" value="MFS_trans_sf"/>
</dbReference>
<feature type="transmembrane region" description="Helical" evidence="9">
    <location>
        <begin position="353"/>
        <end position="374"/>
    </location>
</feature>
<keyword evidence="13" id="KW-1185">Reference proteome</keyword>
<name>A0A7C8MNS9_9PLEO</name>
<evidence type="ECO:0000313" key="12">
    <source>
        <dbReference type="EMBL" id="KAF2873724.1"/>
    </source>
</evidence>
<feature type="region of interest" description="Disordered" evidence="8">
    <location>
        <begin position="1"/>
        <end position="39"/>
    </location>
</feature>
<feature type="transmembrane region" description="Helical" evidence="9">
    <location>
        <begin position="237"/>
        <end position="257"/>
    </location>
</feature>
<feature type="transmembrane region" description="Helical" evidence="9">
    <location>
        <begin position="452"/>
        <end position="472"/>
    </location>
</feature>
<dbReference type="PANTHER" id="PTHR45738:SF5">
    <property type="entry name" value="POLYPHOSPHOINOSITIDE PHOSPHATASE"/>
    <property type="match status" value="1"/>
</dbReference>
<dbReference type="Pfam" id="PF07690">
    <property type="entry name" value="MFS_1"/>
    <property type="match status" value="1"/>
</dbReference>
<protein>
    <submittedName>
        <fullName evidence="12">SacI homology domain-containing protein</fullName>
    </submittedName>
</protein>
<evidence type="ECO:0000256" key="1">
    <source>
        <dbReference type="ARBA" id="ARBA00004141"/>
    </source>
</evidence>
<feature type="transmembrane region" description="Helical" evidence="9">
    <location>
        <begin position="201"/>
        <end position="225"/>
    </location>
</feature>
<dbReference type="OrthoDB" id="405996at2759"/>
<dbReference type="GO" id="GO:0043813">
    <property type="term" value="F:phosphatidylinositol-3,5-bisphosphate 5-phosphatase activity"/>
    <property type="evidence" value="ECO:0007669"/>
    <property type="project" value="InterPro"/>
</dbReference>
<evidence type="ECO:0000256" key="9">
    <source>
        <dbReference type="SAM" id="Phobius"/>
    </source>
</evidence>
<reference evidence="12 13" key="1">
    <citation type="submission" date="2020-01" db="EMBL/GenBank/DDBJ databases">
        <authorList>
            <consortium name="DOE Joint Genome Institute"/>
            <person name="Haridas S."/>
            <person name="Albert R."/>
            <person name="Binder M."/>
            <person name="Bloem J."/>
            <person name="Labutti K."/>
            <person name="Salamov A."/>
            <person name="Andreopoulos B."/>
            <person name="Baker S.E."/>
            <person name="Barry K."/>
            <person name="Bills G."/>
            <person name="Bluhm B.H."/>
            <person name="Cannon C."/>
            <person name="Castanera R."/>
            <person name="Culley D.E."/>
            <person name="Daum C."/>
            <person name="Ezra D."/>
            <person name="Gonzalez J.B."/>
            <person name="Henrissat B."/>
            <person name="Kuo A."/>
            <person name="Liang C."/>
            <person name="Lipzen A."/>
            <person name="Lutzoni F."/>
            <person name="Magnuson J."/>
            <person name="Mondo S."/>
            <person name="Nolan M."/>
            <person name="Ohm R."/>
            <person name="Pangilinan J."/>
            <person name="Park H.-J.H."/>
            <person name="Ramirez L."/>
            <person name="Alfaro M."/>
            <person name="Sun H."/>
            <person name="Tritt A."/>
            <person name="Yoshinaga Y."/>
            <person name="Zwiers L.-H.L."/>
            <person name="Turgeon B.G."/>
            <person name="Goodwin S.B."/>
            <person name="Spatafora J.W."/>
            <person name="Crous P.W."/>
            <person name="Grigoriev I.V."/>
        </authorList>
    </citation>
    <scope>NUCLEOTIDE SEQUENCE [LARGE SCALE GENOMIC DNA]</scope>
    <source>
        <strain evidence="12 13">CBS 611.86</strain>
    </source>
</reference>
<feature type="transmembrane region" description="Helical" evidence="9">
    <location>
        <begin position="386"/>
        <end position="408"/>
    </location>
</feature>
<feature type="compositionally biased region" description="Polar residues" evidence="8">
    <location>
        <begin position="597"/>
        <end position="619"/>
    </location>
</feature>
<feature type="compositionally biased region" description="Low complexity" evidence="8">
    <location>
        <begin position="1597"/>
        <end position="1609"/>
    </location>
</feature>
<dbReference type="GO" id="GO:0022857">
    <property type="term" value="F:transmembrane transporter activity"/>
    <property type="evidence" value="ECO:0007669"/>
    <property type="project" value="InterPro"/>
</dbReference>
<dbReference type="PROSITE" id="PS50275">
    <property type="entry name" value="SAC"/>
    <property type="match status" value="1"/>
</dbReference>
<keyword evidence="6 9" id="KW-1133">Transmembrane helix</keyword>
<evidence type="ECO:0000256" key="6">
    <source>
        <dbReference type="ARBA" id="ARBA00022989"/>
    </source>
</evidence>
<dbReference type="InterPro" id="IPR011701">
    <property type="entry name" value="MFS"/>
</dbReference>
<feature type="transmembrane region" description="Helical" evidence="9">
    <location>
        <begin position="150"/>
        <end position="169"/>
    </location>
</feature>
<dbReference type="InterPro" id="IPR002013">
    <property type="entry name" value="SAC_dom"/>
</dbReference>
<evidence type="ECO:0000259" key="10">
    <source>
        <dbReference type="PROSITE" id="PS50275"/>
    </source>
</evidence>
<feature type="region of interest" description="Disordered" evidence="8">
    <location>
        <begin position="1574"/>
        <end position="1632"/>
    </location>
</feature>
<keyword evidence="3" id="KW-0813">Transport</keyword>
<comment type="subcellular location">
    <subcellularLocation>
        <location evidence="2">Endomembrane system</location>
    </subcellularLocation>
    <subcellularLocation>
        <location evidence="1">Membrane</location>
        <topology evidence="1">Multi-pass membrane protein</topology>
    </subcellularLocation>
</comment>
<evidence type="ECO:0000256" key="4">
    <source>
        <dbReference type="ARBA" id="ARBA00022692"/>
    </source>
</evidence>
<dbReference type="SUPFAM" id="SSF103473">
    <property type="entry name" value="MFS general substrate transporter"/>
    <property type="match status" value="1"/>
</dbReference>
<dbReference type="Proteomes" id="UP000481861">
    <property type="component" value="Unassembled WGS sequence"/>
</dbReference>
<feature type="region of interest" description="Disordered" evidence="8">
    <location>
        <begin position="582"/>
        <end position="622"/>
    </location>
</feature>
<dbReference type="Pfam" id="PF02383">
    <property type="entry name" value="Syja_N"/>
    <property type="match status" value="1"/>
</dbReference>
<organism evidence="12 13">
    <name type="scientific">Massariosphaeria phaeospora</name>
    <dbReference type="NCBI Taxonomy" id="100035"/>
    <lineage>
        <taxon>Eukaryota</taxon>
        <taxon>Fungi</taxon>
        <taxon>Dikarya</taxon>
        <taxon>Ascomycota</taxon>
        <taxon>Pezizomycotina</taxon>
        <taxon>Dothideomycetes</taxon>
        <taxon>Pleosporomycetidae</taxon>
        <taxon>Pleosporales</taxon>
        <taxon>Pleosporales incertae sedis</taxon>
        <taxon>Massariosphaeria</taxon>
    </lineage>
</organism>
<dbReference type="GO" id="GO:0016020">
    <property type="term" value="C:membrane"/>
    <property type="evidence" value="ECO:0007669"/>
    <property type="project" value="UniProtKB-SubCell"/>
</dbReference>
<evidence type="ECO:0000256" key="7">
    <source>
        <dbReference type="ARBA" id="ARBA00023136"/>
    </source>
</evidence>
<dbReference type="GO" id="GO:0046856">
    <property type="term" value="P:phosphatidylinositol dephosphorylation"/>
    <property type="evidence" value="ECO:0007669"/>
    <property type="project" value="InterPro"/>
</dbReference>
<dbReference type="PANTHER" id="PTHR45738">
    <property type="entry name" value="POLYPHOSPHOINOSITIDE PHOSPHATASE"/>
    <property type="match status" value="1"/>
</dbReference>
<dbReference type="FunFam" id="1.20.1250.20:FF:000018">
    <property type="entry name" value="MFS transporter permease"/>
    <property type="match status" value="1"/>
</dbReference>
<gene>
    <name evidence="12" type="ORF">BDV95DRAFT_627560</name>
</gene>
<keyword evidence="4 9" id="KW-0812">Transmembrane</keyword>
<feature type="transmembrane region" description="Helical" evidence="9">
    <location>
        <begin position="484"/>
        <end position="503"/>
    </location>
</feature>
<accession>A0A7C8MNS9</accession>
<evidence type="ECO:0000256" key="2">
    <source>
        <dbReference type="ARBA" id="ARBA00004308"/>
    </source>
</evidence>
<evidence type="ECO:0000313" key="13">
    <source>
        <dbReference type="Proteomes" id="UP000481861"/>
    </source>
</evidence>
<evidence type="ECO:0000259" key="11">
    <source>
        <dbReference type="PROSITE" id="PS50850"/>
    </source>
</evidence>
<proteinExistence type="predicted"/>
<feature type="transmembrane region" description="Helical" evidence="9">
    <location>
        <begin position="176"/>
        <end position="195"/>
    </location>
</feature>
<evidence type="ECO:0000256" key="8">
    <source>
        <dbReference type="SAM" id="MobiDB-lite"/>
    </source>
</evidence>
<dbReference type="FunFam" id="1.20.1250.20:FF:000013">
    <property type="entry name" value="MFS general substrate transporter"/>
    <property type="match status" value="1"/>
</dbReference>
<feature type="domain" description="Major facilitator superfamily (MFS) profile" evidence="11">
    <location>
        <begin position="111"/>
        <end position="541"/>
    </location>
</feature>